<keyword evidence="12" id="KW-0786">Thiamine pyrophosphate</keyword>
<evidence type="ECO:0000313" key="16">
    <source>
        <dbReference type="EMBL" id="AAK42927.1"/>
    </source>
</evidence>
<dbReference type="FunFam" id="3.40.50.970:FF:000049">
    <property type="entry name" value="2-oxoglutarate ferredoxin oxidoreductase subunit beta"/>
    <property type="match status" value="1"/>
</dbReference>
<keyword evidence="10" id="KW-0408">Iron</keyword>
<evidence type="ECO:0000256" key="6">
    <source>
        <dbReference type="ARBA" id="ARBA00012691"/>
    </source>
</evidence>
<dbReference type="PANTHER" id="PTHR48084:SF2">
    <property type="entry name" value="PYRUVATE FERREDOXIN_FLAVODOXIN OXIDOREDUCTASE, BETA SUBUNIT"/>
    <property type="match status" value="1"/>
</dbReference>
<dbReference type="EnsemblBacteria" id="AAK42927">
    <property type="protein sequence ID" value="AAK42927"/>
    <property type="gene ID" value="SSO2816"/>
</dbReference>
<dbReference type="InterPro" id="IPR053399">
    <property type="entry name" value="2-oxoacid:Fd_oxidored_beta"/>
</dbReference>
<dbReference type="InterPro" id="IPR029061">
    <property type="entry name" value="THDP-binding"/>
</dbReference>
<evidence type="ECO:0000259" key="15">
    <source>
        <dbReference type="Pfam" id="PF12367"/>
    </source>
</evidence>
<evidence type="ECO:0000256" key="13">
    <source>
        <dbReference type="ARBA" id="ARBA00048893"/>
    </source>
</evidence>
<proteinExistence type="predicted"/>
<dbReference type="InterPro" id="IPR011896">
    <property type="entry name" value="OFOB"/>
</dbReference>
<dbReference type="GO" id="GO:0030976">
    <property type="term" value="F:thiamine pyrophosphate binding"/>
    <property type="evidence" value="ECO:0007669"/>
    <property type="project" value="InterPro"/>
</dbReference>
<dbReference type="InParanoid" id="Q97V20"/>
<dbReference type="InterPro" id="IPR011766">
    <property type="entry name" value="TPP_enzyme_TPP-bd"/>
</dbReference>
<keyword evidence="9 16" id="KW-0560">Oxidoreductase</keyword>
<evidence type="ECO:0000313" key="17">
    <source>
        <dbReference type="Proteomes" id="UP000001974"/>
    </source>
</evidence>
<comment type="catalytic activity">
    <reaction evidence="13">
        <text>a 2-oxocarboxylate + 2 oxidized [2Fe-2S]-[ferredoxin] + CoA = an acyl-CoA + 2 reduced [2Fe-2S]-[ferredoxin] + CO2 + H(+)</text>
        <dbReference type="Rhea" id="RHEA:42316"/>
        <dbReference type="Rhea" id="RHEA-COMP:10000"/>
        <dbReference type="Rhea" id="RHEA-COMP:10001"/>
        <dbReference type="ChEBI" id="CHEBI:15378"/>
        <dbReference type="ChEBI" id="CHEBI:16526"/>
        <dbReference type="ChEBI" id="CHEBI:33737"/>
        <dbReference type="ChEBI" id="CHEBI:33738"/>
        <dbReference type="ChEBI" id="CHEBI:35179"/>
        <dbReference type="ChEBI" id="CHEBI:57287"/>
        <dbReference type="ChEBI" id="CHEBI:58342"/>
        <dbReference type="EC" id="1.2.7.11"/>
    </reaction>
</comment>
<dbReference type="Pfam" id="PF02775">
    <property type="entry name" value="TPP_enzyme_C"/>
    <property type="match status" value="1"/>
</dbReference>
<accession>Q97V20</accession>
<dbReference type="Gene3D" id="3.40.50.970">
    <property type="match status" value="1"/>
</dbReference>
<evidence type="ECO:0000259" key="14">
    <source>
        <dbReference type="Pfam" id="PF02775"/>
    </source>
</evidence>
<evidence type="ECO:0000256" key="4">
    <source>
        <dbReference type="ARBA" id="ARBA00003908"/>
    </source>
</evidence>
<dbReference type="AlphaFoldDB" id="Q97V20"/>
<dbReference type="GO" id="GO:0046872">
    <property type="term" value="F:metal ion binding"/>
    <property type="evidence" value="ECO:0007669"/>
    <property type="project" value="UniProtKB-KW"/>
</dbReference>
<dbReference type="KEGG" id="sso:SSO2816"/>
<evidence type="ECO:0000256" key="5">
    <source>
        <dbReference type="ARBA" id="ARBA00011631"/>
    </source>
</evidence>
<dbReference type="PATRIC" id="fig|273057.12.peg.2902"/>
<feature type="domain" description="Pyruvate ferredoxin oxidoreductase beta subunit C-terminal" evidence="15">
    <location>
        <begin position="208"/>
        <end position="281"/>
    </location>
</feature>
<evidence type="ECO:0000256" key="2">
    <source>
        <dbReference type="ARBA" id="ARBA00001964"/>
    </source>
</evidence>
<evidence type="ECO:0000256" key="3">
    <source>
        <dbReference type="ARBA" id="ARBA00001966"/>
    </source>
</evidence>
<dbReference type="CDD" id="cd03375">
    <property type="entry name" value="TPP_OGFOR"/>
    <property type="match status" value="1"/>
</dbReference>
<dbReference type="eggNOG" id="arCOG01599">
    <property type="taxonomic scope" value="Archaea"/>
</dbReference>
<comment type="cofactor">
    <cofactor evidence="1">
        <name>Mg(2+)</name>
        <dbReference type="ChEBI" id="CHEBI:18420"/>
    </cofactor>
</comment>
<evidence type="ECO:0000256" key="9">
    <source>
        <dbReference type="ARBA" id="ARBA00023002"/>
    </source>
</evidence>
<dbReference type="GO" id="GO:0018491">
    <property type="term" value="F:2-oxobutyrate synthase activity"/>
    <property type="evidence" value="ECO:0007669"/>
    <property type="project" value="UniProtKB-ARBA"/>
</dbReference>
<dbReference type="PhylomeDB" id="Q97V20"/>
<dbReference type="GO" id="GO:0016491">
    <property type="term" value="F:oxidoreductase activity"/>
    <property type="evidence" value="ECO:0000318"/>
    <property type="project" value="GO_Central"/>
</dbReference>
<evidence type="ECO:0000256" key="8">
    <source>
        <dbReference type="ARBA" id="ARBA00022842"/>
    </source>
</evidence>
<dbReference type="GO" id="GO:0047553">
    <property type="term" value="F:2-oxoglutarate synthase activity"/>
    <property type="evidence" value="ECO:0007669"/>
    <property type="project" value="UniProtKB-ARBA"/>
</dbReference>
<keyword evidence="8" id="KW-0460">Magnesium</keyword>
<dbReference type="NCBIfam" id="NF041171">
    <property type="entry name" value="Oxoac_fdxbeta_Archa"/>
    <property type="match status" value="1"/>
</dbReference>
<dbReference type="Pfam" id="PF12367">
    <property type="entry name" value="PFO_beta_C"/>
    <property type="match status" value="1"/>
</dbReference>
<dbReference type="InterPro" id="IPR051457">
    <property type="entry name" value="2-oxoacid:Fd_oxidoreductase"/>
</dbReference>
<dbReference type="FunCoup" id="Q97V20">
    <property type="interactions" value="140"/>
</dbReference>
<evidence type="ECO:0000256" key="10">
    <source>
        <dbReference type="ARBA" id="ARBA00023004"/>
    </source>
</evidence>
<sequence>MFKKEKGGWFYMAGLKVEWNDWCPGCGNFGILSAEQQAIQELGLDPKKVVLVSGIGCSGKIPHFIRLPASGVHTLHGRALTFAIGIKLANPSLEVIVNGGDGDQLGIGVGHFVSAGRRNVDLTVIVHNNGVYGLTKGQASPTLKLGVKTKSLPKPNINSDINPIALAISSGYTFVARGYAYDVKHLKEIIKKAIKHKGLAMIDVLQPCPTYNDIHTKEYYDKRVYKLDEDPSWDPIVKKPEEMDDKMSKAILKSMEWGDRIPIGIFYQNELVSTYEQRIAERSPSYLDNPPAHDVIEFEGKPTTDVEDILKERRVT</sequence>
<comment type="cofactor">
    <cofactor evidence="3">
        <name>[4Fe-4S] cluster</name>
        <dbReference type="ChEBI" id="CHEBI:49883"/>
    </cofactor>
</comment>
<dbReference type="STRING" id="273057.SSO2816"/>
<keyword evidence="17" id="KW-1185">Reference proteome</keyword>
<dbReference type="NCBIfam" id="TIGR02177">
    <property type="entry name" value="PorB_KorB"/>
    <property type="match status" value="1"/>
</dbReference>
<comment type="cofactor">
    <cofactor evidence="2">
        <name>thiamine diphosphate</name>
        <dbReference type="ChEBI" id="CHEBI:58937"/>
    </cofactor>
</comment>
<organism evidence="16 17">
    <name type="scientific">Saccharolobus solfataricus (strain ATCC 35092 / DSM 1617 / JCM 11322 / P2)</name>
    <name type="common">Sulfolobus solfataricus</name>
    <dbReference type="NCBI Taxonomy" id="273057"/>
    <lineage>
        <taxon>Archaea</taxon>
        <taxon>Thermoproteota</taxon>
        <taxon>Thermoprotei</taxon>
        <taxon>Sulfolobales</taxon>
        <taxon>Sulfolobaceae</taxon>
        <taxon>Saccharolobus</taxon>
    </lineage>
</organism>
<dbReference type="EMBL" id="AE006641">
    <property type="protein sequence ID" value="AAK42927.1"/>
    <property type="molecule type" value="Genomic_DNA"/>
</dbReference>
<keyword evidence="7" id="KW-0479">Metal-binding</keyword>
<keyword evidence="11" id="KW-0411">Iron-sulfur</keyword>
<dbReference type="GO" id="GO:0019164">
    <property type="term" value="F:pyruvate synthase activity"/>
    <property type="evidence" value="ECO:0007669"/>
    <property type="project" value="UniProtKB-ARBA"/>
</dbReference>
<evidence type="ECO:0000256" key="11">
    <source>
        <dbReference type="ARBA" id="ARBA00023014"/>
    </source>
</evidence>
<feature type="domain" description="Thiamine pyrophosphate enzyme TPP-binding" evidence="14">
    <location>
        <begin position="56"/>
        <end position="204"/>
    </location>
</feature>
<dbReference type="EC" id="1.2.7.11" evidence="6"/>
<dbReference type="InterPro" id="IPR032686">
    <property type="entry name" value="PFO_beta_C"/>
</dbReference>
<name>Q97V20_SACS2</name>
<dbReference type="PaxDb" id="273057-SSO2816"/>
<gene>
    <name evidence="16" type="ordered locus">SSO2816</name>
</gene>
<dbReference type="GO" id="GO:0051536">
    <property type="term" value="F:iron-sulfur cluster binding"/>
    <property type="evidence" value="ECO:0007669"/>
    <property type="project" value="UniProtKB-KW"/>
</dbReference>
<comment type="subunit">
    <text evidence="5">Heterodimer composed of an alpha and a beta subunit.</text>
</comment>
<dbReference type="HOGENOM" id="CLU_048564_0_0_2"/>
<evidence type="ECO:0000256" key="7">
    <source>
        <dbReference type="ARBA" id="ARBA00022723"/>
    </source>
</evidence>
<dbReference type="Proteomes" id="UP000001974">
    <property type="component" value="Chromosome"/>
</dbReference>
<dbReference type="PIR" id="H90458">
    <property type="entry name" value="H90458"/>
</dbReference>
<dbReference type="PANTHER" id="PTHR48084">
    <property type="entry name" value="2-OXOGLUTARATE OXIDOREDUCTASE SUBUNIT KORB-RELATED"/>
    <property type="match status" value="1"/>
</dbReference>
<dbReference type="SUPFAM" id="SSF52518">
    <property type="entry name" value="Thiamin diphosphate-binding fold (THDP-binding)"/>
    <property type="match status" value="1"/>
</dbReference>
<protein>
    <recommendedName>
        <fullName evidence="6">2-oxoacid oxidoreductase (ferredoxin)</fullName>
        <ecNumber evidence="6">1.2.7.11</ecNumber>
    </recommendedName>
</protein>
<evidence type="ECO:0000256" key="1">
    <source>
        <dbReference type="ARBA" id="ARBA00001946"/>
    </source>
</evidence>
<comment type="function">
    <text evidence="4">Catalyzes the coenzyme A-dependent oxidative decarboxylation of different 2-oxoacids such as 2-oxoglutarate, pyruvate and 2-oxobutyrate to form their CoA derivatives.</text>
</comment>
<evidence type="ECO:0000256" key="12">
    <source>
        <dbReference type="ARBA" id="ARBA00023052"/>
    </source>
</evidence>
<reference evidence="17" key="1">
    <citation type="journal article" date="2001" name="Proc. Natl. Acad. Sci. U.S.A.">
        <title>The complete genome of the crenarchaeon Sulfolobus solfataricus P2.</title>
        <authorList>
            <person name="She Q."/>
            <person name="Singh R.K."/>
            <person name="Confalonieri F."/>
            <person name="Zivanovic Y."/>
            <person name="Allard G."/>
            <person name="Awayez M.J."/>
            <person name="Chan-Weiher C.C.-Y."/>
            <person name="Clausen I.G."/>
            <person name="Curtis B.A."/>
            <person name="De Moors A."/>
            <person name="Erauso G."/>
            <person name="Fletcher C."/>
            <person name="Gordon P.M.K."/>
            <person name="Heikamp-de Jong I."/>
            <person name="Jeffries A.C."/>
            <person name="Kozera C.J."/>
            <person name="Medina N."/>
            <person name="Peng X."/>
            <person name="Thi-Ngoc H.P."/>
            <person name="Redder P."/>
            <person name="Schenk M.E."/>
            <person name="Theriault C."/>
            <person name="Tolstrup N."/>
            <person name="Charlebois R.L."/>
            <person name="Doolittle W.F."/>
            <person name="Duguet M."/>
            <person name="Gaasterland T."/>
            <person name="Garrett R.A."/>
            <person name="Ragan M.A."/>
            <person name="Sensen C.W."/>
            <person name="Van der Oost J."/>
        </authorList>
    </citation>
    <scope>NUCLEOTIDE SEQUENCE [LARGE SCALE GENOMIC DNA]</scope>
    <source>
        <strain evidence="17">ATCC 35092 / DSM 1617 / JCM 11322 / P2</strain>
    </source>
</reference>